<dbReference type="EnsemblMetazoa" id="CapteT49977">
    <property type="protein sequence ID" value="CapteP49977"/>
    <property type="gene ID" value="CapteG49977"/>
</dbReference>
<evidence type="ECO:0000256" key="3">
    <source>
        <dbReference type="PROSITE-ProRule" id="PRU00121"/>
    </source>
</evidence>
<organism evidence="6">
    <name type="scientific">Capitella teleta</name>
    <name type="common">Polychaete worm</name>
    <dbReference type="NCBI Taxonomy" id="283909"/>
    <lineage>
        <taxon>Eukaryota</taxon>
        <taxon>Metazoa</taxon>
        <taxon>Spiralia</taxon>
        <taxon>Lophotrochozoa</taxon>
        <taxon>Annelida</taxon>
        <taxon>Polychaeta</taxon>
        <taxon>Sedentaria</taxon>
        <taxon>Scolecida</taxon>
        <taxon>Capitellidae</taxon>
        <taxon>Capitella</taxon>
    </lineage>
</organism>
<dbReference type="CDD" id="cd00108">
    <property type="entry name" value="KR"/>
    <property type="match status" value="1"/>
</dbReference>
<protein>
    <recommendedName>
        <fullName evidence="5">Kringle domain-containing protein</fullName>
    </recommendedName>
</protein>
<dbReference type="EMBL" id="KB310466">
    <property type="protein sequence ID" value="ELT91489.1"/>
    <property type="molecule type" value="Genomic_DNA"/>
</dbReference>
<evidence type="ECO:0000259" key="5">
    <source>
        <dbReference type="PROSITE" id="PS50070"/>
    </source>
</evidence>
<dbReference type="HOGENOM" id="CLU_158332_0_1_1"/>
<dbReference type="SUPFAM" id="SSF57440">
    <property type="entry name" value="Kringle-like"/>
    <property type="match status" value="1"/>
</dbReference>
<dbReference type="GO" id="GO:0005102">
    <property type="term" value="F:signaling receptor binding"/>
    <property type="evidence" value="ECO:0007669"/>
    <property type="project" value="TreeGrafter"/>
</dbReference>
<keyword evidence="1 3" id="KW-0420">Kringle</keyword>
<dbReference type="PROSITE" id="PS50070">
    <property type="entry name" value="KRINGLE_2"/>
    <property type="match status" value="1"/>
</dbReference>
<evidence type="ECO:0000256" key="4">
    <source>
        <dbReference type="SAM" id="MobiDB-lite"/>
    </source>
</evidence>
<evidence type="ECO:0000313" key="7">
    <source>
        <dbReference type="EnsemblMetazoa" id="CapteP49977"/>
    </source>
</evidence>
<dbReference type="InterPro" id="IPR050759">
    <property type="entry name" value="Serine_protease_kringle"/>
</dbReference>
<evidence type="ECO:0000313" key="8">
    <source>
        <dbReference type="Proteomes" id="UP000014760"/>
    </source>
</evidence>
<dbReference type="OrthoDB" id="6144115at2759"/>
<feature type="domain" description="Kringle" evidence="5">
    <location>
        <begin position="7"/>
        <end position="82"/>
    </location>
</feature>
<dbReference type="PRINTS" id="PR00018">
    <property type="entry name" value="KRINGLE"/>
</dbReference>
<reference evidence="7" key="3">
    <citation type="submission" date="2015-06" db="UniProtKB">
        <authorList>
            <consortium name="EnsemblMetazoa"/>
        </authorList>
    </citation>
    <scope>IDENTIFICATION</scope>
</reference>
<keyword evidence="2" id="KW-1015">Disulfide bond</keyword>
<evidence type="ECO:0000256" key="1">
    <source>
        <dbReference type="ARBA" id="ARBA00022572"/>
    </source>
</evidence>
<reference evidence="8" key="1">
    <citation type="submission" date="2012-12" db="EMBL/GenBank/DDBJ databases">
        <authorList>
            <person name="Hellsten U."/>
            <person name="Grimwood J."/>
            <person name="Chapman J.A."/>
            <person name="Shapiro H."/>
            <person name="Aerts A."/>
            <person name="Otillar R.P."/>
            <person name="Terry A.Y."/>
            <person name="Boore J.L."/>
            <person name="Simakov O."/>
            <person name="Marletaz F."/>
            <person name="Cho S.-J."/>
            <person name="Edsinger-Gonzales E."/>
            <person name="Havlak P."/>
            <person name="Kuo D.-H."/>
            <person name="Larsson T."/>
            <person name="Lv J."/>
            <person name="Arendt D."/>
            <person name="Savage R."/>
            <person name="Osoegawa K."/>
            <person name="de Jong P."/>
            <person name="Lindberg D.R."/>
            <person name="Seaver E.C."/>
            <person name="Weisblat D.A."/>
            <person name="Putnam N.H."/>
            <person name="Grigoriev I.V."/>
            <person name="Rokhsar D.S."/>
        </authorList>
    </citation>
    <scope>NUCLEOTIDE SEQUENCE</scope>
    <source>
        <strain evidence="8">I ESC-2004</strain>
    </source>
</reference>
<dbReference type="GO" id="GO:0004175">
    <property type="term" value="F:endopeptidase activity"/>
    <property type="evidence" value="ECO:0007669"/>
    <property type="project" value="TreeGrafter"/>
</dbReference>
<feature type="region of interest" description="Disordered" evidence="4">
    <location>
        <begin position="1"/>
        <end position="42"/>
    </location>
</feature>
<feature type="non-terminal residue" evidence="6">
    <location>
        <position position="83"/>
    </location>
</feature>
<dbReference type="Pfam" id="PF00051">
    <property type="entry name" value="Kringle"/>
    <property type="match status" value="1"/>
</dbReference>
<dbReference type="PANTHER" id="PTHR24261">
    <property type="entry name" value="PLASMINOGEN-RELATED"/>
    <property type="match status" value="1"/>
</dbReference>
<dbReference type="PANTHER" id="PTHR24261:SF7">
    <property type="entry name" value="KRINGLE DOMAIN-CONTAINING PROTEIN"/>
    <property type="match status" value="1"/>
</dbReference>
<dbReference type="EMBL" id="AMQN01002925">
    <property type="status" value="NOT_ANNOTATED_CDS"/>
    <property type="molecule type" value="Genomic_DNA"/>
</dbReference>
<proteinExistence type="predicted"/>
<dbReference type="InterPro" id="IPR000001">
    <property type="entry name" value="Kringle"/>
</dbReference>
<reference evidence="6 8" key="2">
    <citation type="journal article" date="2013" name="Nature">
        <title>Insights into bilaterian evolution from three spiralian genomes.</title>
        <authorList>
            <person name="Simakov O."/>
            <person name="Marletaz F."/>
            <person name="Cho S.J."/>
            <person name="Edsinger-Gonzales E."/>
            <person name="Havlak P."/>
            <person name="Hellsten U."/>
            <person name="Kuo D.H."/>
            <person name="Larsson T."/>
            <person name="Lv J."/>
            <person name="Arendt D."/>
            <person name="Savage R."/>
            <person name="Osoegawa K."/>
            <person name="de Jong P."/>
            <person name="Grimwood J."/>
            <person name="Chapman J.A."/>
            <person name="Shapiro H."/>
            <person name="Aerts A."/>
            <person name="Otillar R.P."/>
            <person name="Terry A.Y."/>
            <person name="Boore J.L."/>
            <person name="Grigoriev I.V."/>
            <person name="Lindberg D.R."/>
            <person name="Seaver E.C."/>
            <person name="Weisblat D.A."/>
            <person name="Putnam N.H."/>
            <person name="Rokhsar D.S."/>
        </authorList>
    </citation>
    <scope>NUCLEOTIDE SEQUENCE</scope>
    <source>
        <strain evidence="6 8">I ESC-2004</strain>
    </source>
</reference>
<dbReference type="Proteomes" id="UP000014760">
    <property type="component" value="Unassembled WGS sequence"/>
</dbReference>
<dbReference type="AlphaFoldDB" id="R7TCN6"/>
<dbReference type="GO" id="GO:0005615">
    <property type="term" value="C:extracellular space"/>
    <property type="evidence" value="ECO:0007669"/>
    <property type="project" value="TreeGrafter"/>
</dbReference>
<dbReference type="Gene3D" id="2.40.20.10">
    <property type="entry name" value="Plasminogen Kringle 4"/>
    <property type="match status" value="1"/>
</dbReference>
<keyword evidence="8" id="KW-1185">Reference proteome</keyword>
<dbReference type="OMA" id="DESQMWD"/>
<dbReference type="InterPro" id="IPR013806">
    <property type="entry name" value="Kringle-like"/>
</dbReference>
<sequence length="83" mass="9116">DCLSSISGSSYRGRTSVTASGRRCQRWDSQNPHAHDVHSMPGDESLTASANFCRAPVFDALGPWCFTEDPGVRFEYCNITKCA</sequence>
<feature type="compositionally biased region" description="Polar residues" evidence="4">
    <location>
        <begin position="1"/>
        <end position="19"/>
    </location>
</feature>
<accession>R7TCN6</accession>
<evidence type="ECO:0000313" key="6">
    <source>
        <dbReference type="EMBL" id="ELT91489.1"/>
    </source>
</evidence>
<dbReference type="SMART" id="SM00130">
    <property type="entry name" value="KR"/>
    <property type="match status" value="1"/>
</dbReference>
<feature type="non-terminal residue" evidence="6">
    <location>
        <position position="1"/>
    </location>
</feature>
<dbReference type="STRING" id="283909.R7TCN6"/>
<dbReference type="InterPro" id="IPR038178">
    <property type="entry name" value="Kringle_sf"/>
</dbReference>
<comment type="caution">
    <text evidence="3">Lacks conserved residue(s) required for the propagation of feature annotation.</text>
</comment>
<name>R7TCN6_CAPTE</name>
<evidence type="ECO:0000256" key="2">
    <source>
        <dbReference type="ARBA" id="ARBA00023157"/>
    </source>
</evidence>
<gene>
    <name evidence="6" type="ORF">CAPTEDRAFT_49977</name>
</gene>